<dbReference type="InterPro" id="IPR023091">
    <property type="entry name" value="MetalPrtase_cat_dom_sf_prd"/>
</dbReference>
<comment type="subcellular location">
    <subcellularLocation>
        <location evidence="7">Cytoplasm</location>
    </subcellularLocation>
</comment>
<keyword evidence="7" id="KW-0690">Ribosome biogenesis</keyword>
<comment type="caution">
    <text evidence="8">The sequence shown here is derived from an EMBL/GenBank/DDBJ whole genome shotgun (WGS) entry which is preliminary data.</text>
</comment>
<keyword evidence="3 7" id="KW-0479">Metal-binding</keyword>
<dbReference type="GO" id="GO:0005737">
    <property type="term" value="C:cytoplasm"/>
    <property type="evidence" value="ECO:0007669"/>
    <property type="project" value="UniProtKB-SubCell"/>
</dbReference>
<evidence type="ECO:0000313" key="9">
    <source>
        <dbReference type="Proteomes" id="UP000530564"/>
    </source>
</evidence>
<dbReference type="PANTHER" id="PTHR46986:SF1">
    <property type="entry name" value="ENDORIBONUCLEASE YBEY, CHLOROPLASTIC"/>
    <property type="match status" value="1"/>
</dbReference>
<dbReference type="GO" id="GO:0008270">
    <property type="term" value="F:zinc ion binding"/>
    <property type="evidence" value="ECO:0007669"/>
    <property type="project" value="UniProtKB-UniRule"/>
</dbReference>
<keyword evidence="9" id="KW-1185">Reference proteome</keyword>
<dbReference type="Proteomes" id="UP000530564">
    <property type="component" value="Unassembled WGS sequence"/>
</dbReference>
<feature type="binding site" evidence="7">
    <location>
        <position position="120"/>
    </location>
    <ligand>
        <name>Zn(2+)</name>
        <dbReference type="ChEBI" id="CHEBI:29105"/>
        <note>catalytic</note>
    </ligand>
</feature>
<evidence type="ECO:0000256" key="5">
    <source>
        <dbReference type="ARBA" id="ARBA00022801"/>
    </source>
</evidence>
<dbReference type="GO" id="GO:0006364">
    <property type="term" value="P:rRNA processing"/>
    <property type="evidence" value="ECO:0007669"/>
    <property type="project" value="UniProtKB-UniRule"/>
</dbReference>
<proteinExistence type="inferred from homology"/>
<sequence>MIDIEIEDEAWVAAAPQAQHLVEAAAAAALRHAEFDVDAVTILLTDDESVRDLNDRFRGKDYATNVLSFPAPENPEGHLGDIALAFGVCAREATEQGKPLGHHLQHLVAHGVLHLLGYDHETDAEAEHMEGLERVILAGLGVPDPYAAEQGDHG</sequence>
<feature type="binding site" evidence="7">
    <location>
        <position position="114"/>
    </location>
    <ligand>
        <name>Zn(2+)</name>
        <dbReference type="ChEBI" id="CHEBI:29105"/>
        <note>catalytic</note>
    </ligand>
</feature>
<dbReference type="AlphaFoldDB" id="A0A840A167"/>
<dbReference type="GO" id="GO:0004222">
    <property type="term" value="F:metalloendopeptidase activity"/>
    <property type="evidence" value="ECO:0007669"/>
    <property type="project" value="InterPro"/>
</dbReference>
<protein>
    <recommendedName>
        <fullName evidence="7">Endoribonuclease YbeY</fullName>
        <ecNumber evidence="7">3.1.-.-</ecNumber>
    </recommendedName>
</protein>
<feature type="binding site" evidence="7">
    <location>
        <position position="110"/>
    </location>
    <ligand>
        <name>Zn(2+)</name>
        <dbReference type="ChEBI" id="CHEBI:29105"/>
        <note>catalytic</note>
    </ligand>
</feature>
<evidence type="ECO:0000256" key="2">
    <source>
        <dbReference type="ARBA" id="ARBA00022722"/>
    </source>
</evidence>
<dbReference type="EMBL" id="JACIDK010000005">
    <property type="protein sequence ID" value="MBB3892665.1"/>
    <property type="molecule type" value="Genomic_DNA"/>
</dbReference>
<dbReference type="RefSeq" id="WP_221221083.1">
    <property type="nucleotide sequence ID" value="NZ_JACIDK010000005.1"/>
</dbReference>
<keyword evidence="5 7" id="KW-0378">Hydrolase</keyword>
<keyword evidence="2 7" id="KW-0540">Nuclease</keyword>
<dbReference type="HAMAP" id="MF_00009">
    <property type="entry name" value="Endoribonucl_YbeY"/>
    <property type="match status" value="1"/>
</dbReference>
<dbReference type="GO" id="GO:0004521">
    <property type="term" value="F:RNA endonuclease activity"/>
    <property type="evidence" value="ECO:0007669"/>
    <property type="project" value="UniProtKB-UniRule"/>
</dbReference>
<evidence type="ECO:0000256" key="4">
    <source>
        <dbReference type="ARBA" id="ARBA00022759"/>
    </source>
</evidence>
<comment type="function">
    <text evidence="7">Single strand-specific metallo-endoribonuclease involved in late-stage 70S ribosome quality control and in maturation of the 3' terminus of the 16S rRNA.</text>
</comment>
<keyword evidence="7" id="KW-0698">rRNA processing</keyword>
<dbReference type="PANTHER" id="PTHR46986">
    <property type="entry name" value="ENDORIBONUCLEASE YBEY, CHLOROPLASTIC"/>
    <property type="match status" value="1"/>
</dbReference>
<comment type="cofactor">
    <cofactor evidence="7">
        <name>Zn(2+)</name>
        <dbReference type="ChEBI" id="CHEBI:29105"/>
    </cofactor>
    <text evidence="7">Binds 1 zinc ion.</text>
</comment>
<dbReference type="Gene3D" id="3.40.390.30">
    <property type="entry name" value="Metalloproteases ('zincins'), catalytic domain"/>
    <property type="match status" value="1"/>
</dbReference>
<reference evidence="8 9" key="1">
    <citation type="submission" date="2020-08" db="EMBL/GenBank/DDBJ databases">
        <title>Genomic Encyclopedia of Type Strains, Phase IV (KMG-IV): sequencing the most valuable type-strain genomes for metagenomic binning, comparative biology and taxonomic classification.</title>
        <authorList>
            <person name="Goeker M."/>
        </authorList>
    </citation>
    <scope>NUCLEOTIDE SEQUENCE [LARGE SCALE GENOMIC DNA]</scope>
    <source>
        <strain evidence="8 9">DSM 21793</strain>
    </source>
</reference>
<comment type="similarity">
    <text evidence="1 7">Belongs to the endoribonuclease YbeY family.</text>
</comment>
<evidence type="ECO:0000256" key="7">
    <source>
        <dbReference type="HAMAP-Rule" id="MF_00009"/>
    </source>
</evidence>
<keyword evidence="4 7" id="KW-0255">Endonuclease</keyword>
<dbReference type="EC" id="3.1.-.-" evidence="7"/>
<keyword evidence="7" id="KW-0963">Cytoplasm</keyword>
<dbReference type="NCBIfam" id="TIGR00043">
    <property type="entry name" value="rRNA maturation RNase YbeY"/>
    <property type="match status" value="1"/>
</dbReference>
<dbReference type="PROSITE" id="PS01306">
    <property type="entry name" value="UPF0054"/>
    <property type="match status" value="1"/>
</dbReference>
<evidence type="ECO:0000256" key="6">
    <source>
        <dbReference type="ARBA" id="ARBA00022833"/>
    </source>
</evidence>
<dbReference type="InterPro" id="IPR020549">
    <property type="entry name" value="YbeY_CS"/>
</dbReference>
<organism evidence="8 9">
    <name type="scientific">Phenylobacterium haematophilum</name>
    <dbReference type="NCBI Taxonomy" id="98513"/>
    <lineage>
        <taxon>Bacteria</taxon>
        <taxon>Pseudomonadati</taxon>
        <taxon>Pseudomonadota</taxon>
        <taxon>Alphaproteobacteria</taxon>
        <taxon>Caulobacterales</taxon>
        <taxon>Caulobacteraceae</taxon>
        <taxon>Phenylobacterium</taxon>
    </lineage>
</organism>
<name>A0A840A167_9CAUL</name>
<evidence type="ECO:0000256" key="1">
    <source>
        <dbReference type="ARBA" id="ARBA00010875"/>
    </source>
</evidence>
<evidence type="ECO:0000313" key="8">
    <source>
        <dbReference type="EMBL" id="MBB3892665.1"/>
    </source>
</evidence>
<dbReference type="Pfam" id="PF02130">
    <property type="entry name" value="YbeY"/>
    <property type="match status" value="1"/>
</dbReference>
<gene>
    <name evidence="7" type="primary">ybeY</name>
    <name evidence="8" type="ORF">GGQ61_003401</name>
</gene>
<keyword evidence="6 7" id="KW-0862">Zinc</keyword>
<dbReference type="InterPro" id="IPR002036">
    <property type="entry name" value="YbeY"/>
</dbReference>
<evidence type="ECO:0000256" key="3">
    <source>
        <dbReference type="ARBA" id="ARBA00022723"/>
    </source>
</evidence>
<accession>A0A840A167</accession>
<dbReference type="SUPFAM" id="SSF55486">
    <property type="entry name" value="Metalloproteases ('zincins'), catalytic domain"/>
    <property type="match status" value="1"/>
</dbReference>